<dbReference type="Proteomes" id="UP000811246">
    <property type="component" value="Chromosome 1"/>
</dbReference>
<evidence type="ECO:0000313" key="3">
    <source>
        <dbReference type="EMBL" id="KAG6731365.1"/>
    </source>
</evidence>
<dbReference type="PANTHER" id="PTHR33825">
    <property type="entry name" value="CHITINASE-LIKE PROTEIN"/>
    <property type="match status" value="1"/>
</dbReference>
<protein>
    <submittedName>
        <fullName evidence="2">Uncharacterized protein</fullName>
    </submittedName>
</protein>
<gene>
    <name evidence="2" type="ORF">CIPAW_01G127500</name>
    <name evidence="3" type="ORF">I3842_01G126600</name>
</gene>
<dbReference type="AlphaFoldDB" id="A0A8T1RKZ3"/>
<evidence type="ECO:0000256" key="1">
    <source>
        <dbReference type="SAM" id="Phobius"/>
    </source>
</evidence>
<comment type="caution">
    <text evidence="2">The sequence shown here is derived from an EMBL/GenBank/DDBJ whole genome shotgun (WGS) entry which is preliminary data.</text>
</comment>
<name>A0A8T1RKZ3_CARIL</name>
<proteinExistence type="predicted"/>
<feature type="transmembrane region" description="Helical" evidence="1">
    <location>
        <begin position="102"/>
        <end position="124"/>
    </location>
</feature>
<dbReference type="PANTHER" id="PTHR33825:SF4">
    <property type="entry name" value="OS05G0137600 PROTEIN"/>
    <property type="match status" value="1"/>
</dbReference>
<keyword evidence="4" id="KW-1185">Reference proteome</keyword>
<reference evidence="3" key="2">
    <citation type="submission" date="2021-01" db="EMBL/GenBank/DDBJ databases">
        <authorList>
            <person name="Lovell J.T."/>
            <person name="Bentley N."/>
            <person name="Bhattarai G."/>
            <person name="Jenkins J.W."/>
            <person name="Sreedasyam A."/>
            <person name="Alarcon Y."/>
            <person name="Bock C."/>
            <person name="Boston L."/>
            <person name="Carlson J."/>
            <person name="Cervantes K."/>
            <person name="Clermont K."/>
            <person name="Krom N."/>
            <person name="Kubenka K."/>
            <person name="Mamidi S."/>
            <person name="Mattison C."/>
            <person name="Monteros M."/>
            <person name="Pisani C."/>
            <person name="Plott C."/>
            <person name="Rajasekar S."/>
            <person name="Rhein H.S."/>
            <person name="Rohla C."/>
            <person name="Song M."/>
            <person name="Hilaire R.S."/>
            <person name="Shu S."/>
            <person name="Wells L."/>
            <person name="Wang X."/>
            <person name="Webber J."/>
            <person name="Heerema R.J."/>
            <person name="Klein P."/>
            <person name="Conner P."/>
            <person name="Grauke L."/>
            <person name="Grimwood J."/>
            <person name="Schmutz J."/>
            <person name="Randall J.J."/>
        </authorList>
    </citation>
    <scope>NUCLEOTIDE SEQUENCE</scope>
    <source>
        <tissue evidence="3">Leaf</tissue>
    </source>
</reference>
<evidence type="ECO:0000313" key="2">
    <source>
        <dbReference type="EMBL" id="KAG6667817.1"/>
    </source>
</evidence>
<dbReference type="OrthoDB" id="682251at2759"/>
<dbReference type="Proteomes" id="UP000811609">
    <property type="component" value="Chromosome 1"/>
</dbReference>
<keyword evidence="1" id="KW-0812">Transmembrane</keyword>
<keyword evidence="1" id="KW-1133">Transmembrane helix</keyword>
<dbReference type="EMBL" id="CM031809">
    <property type="protein sequence ID" value="KAG6667817.1"/>
    <property type="molecule type" value="Genomic_DNA"/>
</dbReference>
<reference evidence="2" key="1">
    <citation type="submission" date="2020-12" db="EMBL/GenBank/DDBJ databases">
        <title>WGS assembly of Carya illinoinensis cv. Pawnee.</title>
        <authorList>
            <person name="Platts A."/>
            <person name="Shu S."/>
            <person name="Wright S."/>
            <person name="Barry K."/>
            <person name="Edger P."/>
            <person name="Pires J.C."/>
            <person name="Schmutz J."/>
        </authorList>
    </citation>
    <scope>NUCLEOTIDE SEQUENCE</scope>
    <source>
        <tissue evidence="2">Leaf</tissue>
    </source>
</reference>
<accession>A0A8T1RKZ3</accession>
<sequence length="201" mass="21691">MRVMQPQSFTLPLSAPPAVKLEGGKPAFLLVPGFICRRRSFFLAVAGNGDSRLRNWNPSSASPFLSTVSVSASGQAYYSASAPPPRQLLELKALCFRPSPQLGLLSLLFALSMAIGAIISLAVLSIPTINAFARLAASINKLLQVVSEEVPGTLSSLKLSGLEINELTLQLKSLRQRISGTQLQKKVRNYKPSSFGRRNQP</sequence>
<evidence type="ECO:0000313" key="4">
    <source>
        <dbReference type="Proteomes" id="UP000811609"/>
    </source>
</evidence>
<dbReference type="EMBL" id="CM031825">
    <property type="protein sequence ID" value="KAG6731365.1"/>
    <property type="molecule type" value="Genomic_DNA"/>
</dbReference>
<keyword evidence="1" id="KW-0472">Membrane</keyword>
<organism evidence="2 4">
    <name type="scientific">Carya illinoinensis</name>
    <name type="common">Pecan</name>
    <dbReference type="NCBI Taxonomy" id="32201"/>
    <lineage>
        <taxon>Eukaryota</taxon>
        <taxon>Viridiplantae</taxon>
        <taxon>Streptophyta</taxon>
        <taxon>Embryophyta</taxon>
        <taxon>Tracheophyta</taxon>
        <taxon>Spermatophyta</taxon>
        <taxon>Magnoliopsida</taxon>
        <taxon>eudicotyledons</taxon>
        <taxon>Gunneridae</taxon>
        <taxon>Pentapetalae</taxon>
        <taxon>rosids</taxon>
        <taxon>fabids</taxon>
        <taxon>Fagales</taxon>
        <taxon>Juglandaceae</taxon>
        <taxon>Carya</taxon>
    </lineage>
</organism>